<dbReference type="EMBL" id="CP047218">
    <property type="protein sequence ID" value="QHD69564.1"/>
    <property type="molecule type" value="Genomic_DNA"/>
</dbReference>
<dbReference type="InterPro" id="IPR025427">
    <property type="entry name" value="DUF4160"/>
</dbReference>
<evidence type="ECO:0000313" key="2">
    <source>
        <dbReference type="EMBL" id="QHD69564.1"/>
    </source>
</evidence>
<evidence type="ECO:0000313" key="3">
    <source>
        <dbReference type="Proteomes" id="UP000077262"/>
    </source>
</evidence>
<organism evidence="1 3">
    <name type="scientific">Sphingobium yanoikuyae</name>
    <name type="common">Sphingomonas yanoikuyae</name>
    <dbReference type="NCBI Taxonomy" id="13690"/>
    <lineage>
        <taxon>Bacteria</taxon>
        <taxon>Pseudomonadati</taxon>
        <taxon>Pseudomonadota</taxon>
        <taxon>Alphaproteobacteria</taxon>
        <taxon>Sphingomonadales</taxon>
        <taxon>Sphingomonadaceae</taxon>
        <taxon>Sphingobium</taxon>
    </lineage>
</organism>
<dbReference type="OrthoDB" id="122670at2"/>
<dbReference type="Proteomes" id="UP000077262">
    <property type="component" value="Unassembled WGS sequence"/>
</dbReference>
<evidence type="ECO:0000313" key="1">
    <source>
        <dbReference type="EMBL" id="OAH36057.1"/>
    </source>
</evidence>
<dbReference type="RefSeq" id="WP_004213304.1">
    <property type="nucleotide sequence ID" value="NZ_CP047218.1"/>
</dbReference>
<reference evidence="2 4" key="2">
    <citation type="submission" date="2019-12" db="EMBL/GenBank/DDBJ databases">
        <title>Functional and genomic insights into the Sphingobium yanoikuyae YC-JY1, a bacterium efficiently degrading bisphenol A.</title>
        <authorList>
            <person name="Jia Y."/>
            <person name="Li X."/>
            <person name="Wang J."/>
            <person name="Eltoukhy A."/>
            <person name="Lamraoui I."/>
            <person name="Yan Y."/>
        </authorList>
    </citation>
    <scope>NUCLEOTIDE SEQUENCE [LARGE SCALE GENOMIC DNA]</scope>
    <source>
        <strain evidence="2 4">YC-JY1</strain>
    </source>
</reference>
<name>A0A177J4Y1_SPHYA</name>
<accession>A0A177J4Y1</accession>
<protein>
    <submittedName>
        <fullName evidence="2">DUF4160 domain-containing protein</fullName>
    </submittedName>
</protein>
<sequence>MPTVLRIDGLRVVIYPNDHRPAHVHVKGADGEAVFILHCPGGPPELRESYGFKLPALGGIKDALQAALAALCAEWSAIHGSY</sequence>
<evidence type="ECO:0000313" key="4">
    <source>
        <dbReference type="Proteomes" id="UP000464086"/>
    </source>
</evidence>
<dbReference type="Proteomes" id="UP000464086">
    <property type="component" value="Chromosome"/>
</dbReference>
<dbReference type="Pfam" id="PF13711">
    <property type="entry name" value="DUF4160"/>
    <property type="match status" value="1"/>
</dbReference>
<dbReference type="EMBL" id="LSTR01000097">
    <property type="protein sequence ID" value="OAH36057.1"/>
    <property type="molecule type" value="Genomic_DNA"/>
</dbReference>
<reference evidence="1 3" key="1">
    <citation type="submission" date="2016-02" db="EMBL/GenBank/DDBJ databases">
        <authorList>
            <person name="Wen L."/>
            <person name="He K."/>
            <person name="Yang H."/>
        </authorList>
    </citation>
    <scope>NUCLEOTIDE SEQUENCE [LARGE SCALE GENOMIC DNA]</scope>
    <source>
        <strain evidence="1 3">CD09_2</strain>
    </source>
</reference>
<dbReference type="AlphaFoldDB" id="A0A177J4Y1"/>
<gene>
    <name evidence="1" type="ORF">AX777_25460</name>
    <name evidence="2" type="ORF">GS397_22635</name>
</gene>
<proteinExistence type="predicted"/>